<reference evidence="1 2" key="1">
    <citation type="submission" date="2020-01" db="EMBL/GenBank/DDBJ databases">
        <title>Genome sequence of Arachis hypogaea, cultivar Shitouqi.</title>
        <authorList>
            <person name="Zhuang W."/>
            <person name="Chen H."/>
            <person name="Varshney R."/>
            <person name="Wang D."/>
            <person name="Ming R."/>
        </authorList>
    </citation>
    <scope>NUCLEOTIDE SEQUENCE [LARGE SCALE GENOMIC DNA]</scope>
    <source>
        <tissue evidence="1">Young leaf</tissue>
    </source>
</reference>
<evidence type="ECO:0000313" key="1">
    <source>
        <dbReference type="EMBL" id="QHN77918.1"/>
    </source>
</evidence>
<gene>
    <name evidence="1" type="ORF">DS421_19g656990</name>
</gene>
<accession>A0A6B9VCI5</accession>
<dbReference type="AlphaFoldDB" id="A0A6B9VCI5"/>
<sequence>MAEADFPSNSEVSKNLLERIDVSEEFLNFTSLDEICQWFDASQEDNNSNTFPESMQCDATSFLGNQLRIAMRIVYWEAWNPS</sequence>
<organism evidence="1 2">
    <name type="scientific">Arachis hypogaea</name>
    <name type="common">Peanut</name>
    <dbReference type="NCBI Taxonomy" id="3818"/>
    <lineage>
        <taxon>Eukaryota</taxon>
        <taxon>Viridiplantae</taxon>
        <taxon>Streptophyta</taxon>
        <taxon>Embryophyta</taxon>
        <taxon>Tracheophyta</taxon>
        <taxon>Spermatophyta</taxon>
        <taxon>Magnoliopsida</taxon>
        <taxon>eudicotyledons</taxon>
        <taxon>Gunneridae</taxon>
        <taxon>Pentapetalae</taxon>
        <taxon>rosids</taxon>
        <taxon>fabids</taxon>
        <taxon>Fabales</taxon>
        <taxon>Fabaceae</taxon>
        <taxon>Papilionoideae</taxon>
        <taxon>50 kb inversion clade</taxon>
        <taxon>dalbergioids sensu lato</taxon>
        <taxon>Dalbergieae</taxon>
        <taxon>Pterocarpus clade</taxon>
        <taxon>Arachis</taxon>
    </lineage>
</organism>
<dbReference type="Proteomes" id="UP000464620">
    <property type="component" value="Chromosome B09"/>
</dbReference>
<evidence type="ECO:0000313" key="2">
    <source>
        <dbReference type="Proteomes" id="UP000464620"/>
    </source>
</evidence>
<name>A0A6B9VCI5_ARAHY</name>
<protein>
    <submittedName>
        <fullName evidence="1">Uncharacterized protein</fullName>
    </submittedName>
</protein>
<dbReference type="EMBL" id="CP031001">
    <property type="protein sequence ID" value="QHN77918.1"/>
    <property type="molecule type" value="Genomic_DNA"/>
</dbReference>
<proteinExistence type="predicted"/>